<dbReference type="Proteomes" id="UP000309550">
    <property type="component" value="Unassembled WGS sequence"/>
</dbReference>
<keyword evidence="2" id="KW-1185">Reference proteome</keyword>
<evidence type="ECO:0000313" key="1">
    <source>
        <dbReference type="EMBL" id="TMM55114.1"/>
    </source>
</evidence>
<dbReference type="EMBL" id="VANS01000001">
    <property type="protein sequence ID" value="TMM55114.1"/>
    <property type="molecule type" value="Genomic_DNA"/>
</dbReference>
<organism evidence="1 2">
    <name type="scientific">Sulfitobacter sabulilitoris</name>
    <dbReference type="NCBI Taxonomy" id="2562655"/>
    <lineage>
        <taxon>Bacteria</taxon>
        <taxon>Pseudomonadati</taxon>
        <taxon>Pseudomonadota</taxon>
        <taxon>Alphaproteobacteria</taxon>
        <taxon>Rhodobacterales</taxon>
        <taxon>Roseobacteraceae</taxon>
        <taxon>Sulfitobacter</taxon>
    </lineage>
</organism>
<gene>
    <name evidence="1" type="ORF">FDT80_05975</name>
</gene>
<name>A0A5S3PL09_9RHOB</name>
<accession>A0A5S3PL09</accession>
<sequence length="94" mass="9596">MRALPLLIVFAACAACTQFPELDRTVSPDAEAADYPALVPIEPLLAQADAAQIDAPATTQALSARVAGLRARAAALRGAVVGDADRARLGSAVQ</sequence>
<dbReference type="OrthoDB" id="7877134at2"/>
<evidence type="ECO:0000313" key="2">
    <source>
        <dbReference type="Proteomes" id="UP000309550"/>
    </source>
</evidence>
<comment type="caution">
    <text evidence="1">The sequence shown here is derived from an EMBL/GenBank/DDBJ whole genome shotgun (WGS) entry which is preliminary data.</text>
</comment>
<proteinExistence type="predicted"/>
<protein>
    <submittedName>
        <fullName evidence="1">Uncharacterized protein</fullName>
    </submittedName>
</protein>
<dbReference type="AlphaFoldDB" id="A0A5S3PL09"/>
<reference evidence="1 2" key="1">
    <citation type="submission" date="2019-05" db="EMBL/GenBank/DDBJ databases">
        <title>Sulfitobacter sabulilitoris sp. nov., isolated from a marine sand.</title>
        <authorList>
            <person name="Yoon J.-H."/>
        </authorList>
    </citation>
    <scope>NUCLEOTIDE SEQUENCE [LARGE SCALE GENOMIC DNA]</scope>
    <source>
        <strain evidence="1 2">HSMS-29</strain>
    </source>
</reference>